<dbReference type="RefSeq" id="WP_349244190.1">
    <property type="nucleotide sequence ID" value="NZ_JASCXX010000006.1"/>
</dbReference>
<keyword evidence="1" id="KW-0732">Signal</keyword>
<reference evidence="2" key="1">
    <citation type="submission" date="2023-05" db="EMBL/GenBank/DDBJ databases">
        <title>Anaerotaeda fermentans gen. nov., sp. nov., a novel anaerobic planctomycete of the new family within the order Sedimentisphaerales isolated from Taman Peninsula, Russia.</title>
        <authorList>
            <person name="Khomyakova M.A."/>
            <person name="Merkel A.Y."/>
            <person name="Slobodkin A.I."/>
        </authorList>
    </citation>
    <scope>NUCLEOTIDE SEQUENCE</scope>
    <source>
        <strain evidence="2">M17dextr</strain>
    </source>
</reference>
<organism evidence="2 3">
    <name type="scientific">Anaerobaca lacustris</name>
    <dbReference type="NCBI Taxonomy" id="3044600"/>
    <lineage>
        <taxon>Bacteria</taxon>
        <taxon>Pseudomonadati</taxon>
        <taxon>Planctomycetota</taxon>
        <taxon>Phycisphaerae</taxon>
        <taxon>Sedimentisphaerales</taxon>
        <taxon>Anaerobacaceae</taxon>
        <taxon>Anaerobaca</taxon>
    </lineage>
</organism>
<comment type="caution">
    <text evidence="2">The sequence shown here is derived from an EMBL/GenBank/DDBJ whole genome shotgun (WGS) entry which is preliminary data.</text>
</comment>
<evidence type="ECO:0000256" key="1">
    <source>
        <dbReference type="SAM" id="SignalP"/>
    </source>
</evidence>
<feature type="chain" id="PRO_5043846269" description="Lipoprotein" evidence="1">
    <location>
        <begin position="21"/>
        <end position="202"/>
    </location>
</feature>
<evidence type="ECO:0000313" key="3">
    <source>
        <dbReference type="Proteomes" id="UP001431776"/>
    </source>
</evidence>
<protein>
    <recommendedName>
        <fullName evidence="4">Lipoprotein</fullName>
    </recommendedName>
</protein>
<dbReference type="AlphaFoldDB" id="A0AAW6TY17"/>
<dbReference type="Proteomes" id="UP001431776">
    <property type="component" value="Unassembled WGS sequence"/>
</dbReference>
<feature type="signal peptide" evidence="1">
    <location>
        <begin position="1"/>
        <end position="20"/>
    </location>
</feature>
<name>A0AAW6TY17_9BACT</name>
<evidence type="ECO:0000313" key="2">
    <source>
        <dbReference type="EMBL" id="MDI6448781.1"/>
    </source>
</evidence>
<dbReference type="EMBL" id="JASCXX010000006">
    <property type="protein sequence ID" value="MDI6448781.1"/>
    <property type="molecule type" value="Genomic_DNA"/>
</dbReference>
<sequence>MRVRALRRMISSLLAGSLIAVCVSGCTRQCTSRCEPRGPWQSPTIQATRSLLLVNTTELKILRIDGRNVRPSCIGQGGTHEYHIAPGEREITASFRYAARVGAGVISEAYGRPLTLRHTFLPGHEYVAIYREHFCPRAEAATLVQALAGTVLQPYEGTWSMRIIDLADPEADAEPEVLQAHIYTALMGASAHVMERGTALGY</sequence>
<keyword evidence="3" id="KW-1185">Reference proteome</keyword>
<evidence type="ECO:0008006" key="4">
    <source>
        <dbReference type="Google" id="ProtNLM"/>
    </source>
</evidence>
<proteinExistence type="predicted"/>
<gene>
    <name evidence="2" type="ORF">QJ522_06965</name>
</gene>
<accession>A0AAW6TY17</accession>